<evidence type="ECO:0000313" key="2">
    <source>
        <dbReference type="Proteomes" id="UP000192223"/>
    </source>
</evidence>
<dbReference type="GeneID" id="108736718"/>
<organism evidence="2 3">
    <name type="scientific">Agrilus planipennis</name>
    <name type="common">Emerald ash borer</name>
    <name type="synonym">Agrilus marcopoli</name>
    <dbReference type="NCBI Taxonomy" id="224129"/>
    <lineage>
        <taxon>Eukaryota</taxon>
        <taxon>Metazoa</taxon>
        <taxon>Ecdysozoa</taxon>
        <taxon>Arthropoda</taxon>
        <taxon>Hexapoda</taxon>
        <taxon>Insecta</taxon>
        <taxon>Pterygota</taxon>
        <taxon>Neoptera</taxon>
        <taxon>Endopterygota</taxon>
        <taxon>Coleoptera</taxon>
        <taxon>Polyphaga</taxon>
        <taxon>Elateriformia</taxon>
        <taxon>Buprestoidea</taxon>
        <taxon>Buprestidae</taxon>
        <taxon>Agrilinae</taxon>
        <taxon>Agrilus</taxon>
    </lineage>
</organism>
<proteinExistence type="predicted"/>
<dbReference type="RefSeq" id="XP_018324763.1">
    <property type="nucleotide sequence ID" value="XM_018469261.1"/>
</dbReference>
<feature type="compositionally biased region" description="Basic and acidic residues" evidence="1">
    <location>
        <begin position="537"/>
        <end position="548"/>
    </location>
</feature>
<dbReference type="InParanoid" id="A0A1W4WX98"/>
<keyword evidence="2" id="KW-1185">Reference proteome</keyword>
<sequence length="664" mass="77527">MSTTVENSVAVEEVIPVGRCLSETGLKLLQIWEGQSRPDVPSSTPKSEFMFNFPIETLPSEFPSINELEVPIIREIGVKSSIELLGDFFNCTDYKRNHLQFWFLDIVTDCLWRSQDDFRFPVDIQKRILEWILYMFKLIRSPTVNFSRKNFFRAFAEIVLIVGEIIDEEQEELPPPEQVFQLISDDNTEERSWISSVKEDDGKSSRTFSGLNEKVAEIKSVLEIQNNEDPEEASSHFPLPKKTFSFNEYKLSPSTTYSMTTERSEISRDISSKISSDKGGDRFDSITVESSLSLVSPDTGKKIKKPRVPLASEDNKSEIIKQEVSDEGKFEFVEEEECDVVQVDDHFEVLTVSEFSRTPREEDTCPSSLFKRKTLESEEDRDKIPVNVPQEIIDSAVAEEELDDEAIMKKMIFQQLWEQRLKDMDDSEKGWIPSSETVTEELNEEEEEEGDESEIEDKDNWFSFLDKAKKETQEKYRRKLFNFIVMWAVINFVFDYFYNKFQFSLIALAFKATPVFITQRLNNVWRIPKINKEEAFIPRDEKPKEKKEKKPKKGKKDKGKKGKKDKKGKKGKKEKPKKQKPAKLTKEQLKELERQRKEEERLALERLMLLEQELEQKRFMFPLKDGGTDEFYKSIFENWVKVDLDKVLGKKGKGKGKDKKKKKK</sequence>
<reference evidence="3" key="1">
    <citation type="submission" date="2025-08" db="UniProtKB">
        <authorList>
            <consortium name="RefSeq"/>
        </authorList>
    </citation>
    <scope>IDENTIFICATION</scope>
    <source>
        <tissue evidence="3">Entire body</tissue>
    </source>
</reference>
<dbReference type="AlphaFoldDB" id="A0A1W4WX98"/>
<feature type="region of interest" description="Disordered" evidence="1">
    <location>
        <begin position="427"/>
        <end position="456"/>
    </location>
</feature>
<feature type="region of interest" description="Disordered" evidence="1">
    <location>
        <begin position="537"/>
        <end position="592"/>
    </location>
</feature>
<evidence type="ECO:0000313" key="3">
    <source>
        <dbReference type="RefSeq" id="XP_018324763.1"/>
    </source>
</evidence>
<gene>
    <name evidence="3" type="primary">LOC108736718</name>
</gene>
<feature type="compositionally biased region" description="Basic residues" evidence="1">
    <location>
        <begin position="549"/>
        <end position="583"/>
    </location>
</feature>
<feature type="compositionally biased region" description="Acidic residues" evidence="1">
    <location>
        <begin position="438"/>
        <end position="456"/>
    </location>
</feature>
<dbReference type="OrthoDB" id="6776666at2759"/>
<name>A0A1W4WX98_AGRPL</name>
<protein>
    <submittedName>
        <fullName evidence="3">Uncharacterized protein LOC108736718</fullName>
    </submittedName>
</protein>
<evidence type="ECO:0000256" key="1">
    <source>
        <dbReference type="SAM" id="MobiDB-lite"/>
    </source>
</evidence>
<accession>A0A1W4WX98</accession>
<dbReference type="KEGG" id="apln:108736718"/>
<dbReference type="Proteomes" id="UP000192223">
    <property type="component" value="Unplaced"/>
</dbReference>